<evidence type="ECO:0000313" key="1">
    <source>
        <dbReference type="EMBL" id="MCJ0742144.1"/>
    </source>
</evidence>
<keyword evidence="2" id="KW-1185">Reference proteome</keyword>
<reference evidence="1" key="1">
    <citation type="submission" date="2022-03" db="EMBL/GenBank/DDBJ databases">
        <authorList>
            <person name="Woo C.Y."/>
        </authorList>
    </citation>
    <scope>NUCLEOTIDE SEQUENCE</scope>
    <source>
        <strain evidence="1">CYS-01</strain>
    </source>
</reference>
<dbReference type="Proteomes" id="UP001165460">
    <property type="component" value="Unassembled WGS sequence"/>
</dbReference>
<dbReference type="EMBL" id="JALGBH010000001">
    <property type="protein sequence ID" value="MCJ0742144.1"/>
    <property type="molecule type" value="Genomic_DNA"/>
</dbReference>
<comment type="caution">
    <text evidence="1">The sequence shown here is derived from an EMBL/GenBank/DDBJ whole genome shotgun (WGS) entry which is preliminary data.</text>
</comment>
<protein>
    <submittedName>
        <fullName evidence="1">Uncharacterized protein</fullName>
    </submittedName>
</protein>
<evidence type="ECO:0000313" key="2">
    <source>
        <dbReference type="Proteomes" id="UP001165460"/>
    </source>
</evidence>
<organism evidence="1 2">
    <name type="scientific">Pedobacter montanisoli</name>
    <dbReference type="NCBI Taxonomy" id="2923277"/>
    <lineage>
        <taxon>Bacteria</taxon>
        <taxon>Pseudomonadati</taxon>
        <taxon>Bacteroidota</taxon>
        <taxon>Sphingobacteriia</taxon>
        <taxon>Sphingobacteriales</taxon>
        <taxon>Sphingobacteriaceae</taxon>
        <taxon>Pedobacter</taxon>
    </lineage>
</organism>
<gene>
    <name evidence="1" type="ORF">MMF97_05420</name>
</gene>
<proteinExistence type="predicted"/>
<dbReference type="RefSeq" id="WP_243360365.1">
    <property type="nucleotide sequence ID" value="NZ_JALGBH010000001.1"/>
</dbReference>
<accession>A0ABS9ZU64</accession>
<name>A0ABS9ZU64_9SPHI</name>
<sequence length="276" mass="32042">MENLQSVYKGYFKKALQKNPIYGESTNPYEIISNFFDAASIEDHLLLLRRIYKNAISLKSFNRDIADVLYRYKLISQLLNATWVVYKTDVKFSKSIGLSGKHKLKGKVLSDTKLAAYLKPDEIVDPYLVFEILYKELSLYKLQDQLYEMLNLSLCSNEHAEEQVKIKKVYKSLVKVLICCWLIFKNEIASHHTTETVIESVKENEDRGFFTSVNDSLNTLIKTRSPVKLSMSLRKMLVDYTLYNANGLPLDFEEVVSDYYRLNNFLDHVINNGNEN</sequence>